<name>A0A679IDM1_9ENTE</name>
<evidence type="ECO:0000256" key="1">
    <source>
        <dbReference type="ARBA" id="ARBA00005397"/>
    </source>
</evidence>
<accession>A0A679IDM1</accession>
<comment type="subunit">
    <text evidence="2">Homodimer.</text>
</comment>
<evidence type="ECO:0000256" key="3">
    <source>
        <dbReference type="SAM" id="Coils"/>
    </source>
</evidence>
<proteinExistence type="inferred from homology"/>
<dbReference type="InterPro" id="IPR008681">
    <property type="entry name" value="Neg-reg_MecA"/>
</dbReference>
<dbReference type="HAMAP" id="MF_01124">
    <property type="entry name" value="MecA"/>
    <property type="match status" value="1"/>
</dbReference>
<feature type="coiled-coil region" evidence="3">
    <location>
        <begin position="99"/>
        <end position="126"/>
    </location>
</feature>
<comment type="function">
    <text evidence="2">Enables the recognition and targeting of unfolded and aggregated proteins to the ClpC protease or to other proteins involved in proteolysis.</text>
</comment>
<dbReference type="Proteomes" id="UP000502998">
    <property type="component" value="Chromosome"/>
</dbReference>
<organism evidence="4 5">
    <name type="scientific">Enterococcus saigonensis</name>
    <dbReference type="NCBI Taxonomy" id="1805431"/>
    <lineage>
        <taxon>Bacteria</taxon>
        <taxon>Bacillati</taxon>
        <taxon>Bacillota</taxon>
        <taxon>Bacilli</taxon>
        <taxon>Lactobacillales</taxon>
        <taxon>Enterococcaceae</taxon>
        <taxon>Enterococcus</taxon>
    </lineage>
</organism>
<dbReference type="RefSeq" id="WP_173103568.1">
    <property type="nucleotide sequence ID" value="NZ_AP022822.1"/>
</dbReference>
<comment type="domain">
    <text evidence="2">The N-terminal domain probably binds unfolded/aggregated proteins; the C-terminal domain interacts with ClpC.</text>
</comment>
<keyword evidence="5" id="KW-1185">Reference proteome</keyword>
<gene>
    <name evidence="2 4" type="primary">mecA</name>
    <name evidence="4" type="ORF">EsVE80_19430</name>
</gene>
<dbReference type="PANTHER" id="PTHR39161:SF1">
    <property type="entry name" value="ADAPTER PROTEIN MECA 1"/>
    <property type="match status" value="1"/>
</dbReference>
<sequence length="217" mass="25436">MEMEHINENTIRVLIKSEDLAARGITFLDLLGNHNEIESFFYSILEEVDVNEEFKGSEAVTFQVLPKGDGLELFISKNIPNEEFTNLEQIADGSPEEVSDFLKKHIAEQLQEVEETEEETTDIKREYVFEMIDFEQMIQLAHEFDSENIVSNLYELNHFYFLEVRFTDEYLLKNQIDDYLACLSEFARLSQVTPEVLAEHGKLLMEQDALEITRRYF</sequence>
<dbReference type="Gene3D" id="3.30.70.1950">
    <property type="match status" value="1"/>
</dbReference>
<keyword evidence="3" id="KW-0175">Coiled coil</keyword>
<dbReference type="AlphaFoldDB" id="A0A679IDM1"/>
<dbReference type="PIRSF" id="PIRSF029008">
    <property type="entry name" value="MecA"/>
    <property type="match status" value="1"/>
</dbReference>
<evidence type="ECO:0000313" key="4">
    <source>
        <dbReference type="EMBL" id="BCA86420.1"/>
    </source>
</evidence>
<dbReference type="InterPro" id="IPR038471">
    <property type="entry name" value="MecA_C_sf"/>
</dbReference>
<dbReference type="EMBL" id="AP022822">
    <property type="protein sequence ID" value="BCA86420.1"/>
    <property type="molecule type" value="Genomic_DNA"/>
</dbReference>
<reference evidence="4 5" key="1">
    <citation type="submission" date="2020-02" db="EMBL/GenBank/DDBJ databases">
        <title>Characterization of vanA genotype vancomycin-resistant Enterococcus saigonensis VE80.</title>
        <authorList>
            <person name="Harada T."/>
            <person name="Motooka D."/>
            <person name="Nakamura S."/>
            <person name="Yamamoto Y."/>
            <person name="Kawahara R."/>
            <person name="Kawatsu K."/>
        </authorList>
    </citation>
    <scope>NUCLEOTIDE SEQUENCE [LARGE SCALE GENOMIC DNA]</scope>
    <source>
        <strain evidence="4 5">VE80</strain>
    </source>
</reference>
<dbReference type="KEGG" id="esg:EsVE80_19430"/>
<evidence type="ECO:0000256" key="2">
    <source>
        <dbReference type="HAMAP-Rule" id="MF_01124"/>
    </source>
</evidence>
<dbReference type="Pfam" id="PF05389">
    <property type="entry name" value="MecA"/>
    <property type="match status" value="1"/>
</dbReference>
<evidence type="ECO:0000313" key="5">
    <source>
        <dbReference type="Proteomes" id="UP000502998"/>
    </source>
</evidence>
<dbReference type="GO" id="GO:0030674">
    <property type="term" value="F:protein-macromolecule adaptor activity"/>
    <property type="evidence" value="ECO:0007669"/>
    <property type="project" value="UniProtKB-UniRule"/>
</dbReference>
<protein>
    <recommendedName>
        <fullName evidence="2">Adapter protein MecA</fullName>
    </recommendedName>
</protein>
<dbReference type="PANTHER" id="PTHR39161">
    <property type="entry name" value="ADAPTER PROTEIN MECA"/>
    <property type="match status" value="1"/>
</dbReference>
<comment type="similarity">
    <text evidence="1 2">Belongs to the MecA family.</text>
</comment>